<evidence type="ECO:0000313" key="2">
    <source>
        <dbReference type="EMBL" id="RYU34579.1"/>
    </source>
</evidence>
<sequence>MDEIIEQLKEFCDCFPCDVEDNKLEKTVKEAIHLISLLTCWTQRPCETFLMSERQEVFDMDNYLPCSCDDGIMELDLFYAPFALASFRVFSVHREGVKEIIRELDEKEFGYSVVKDKLLVDIRNYANRENGCCVCKKEHQLLVLYDAGFEELPQCLLQLFCDLIHVIYNKNNCDCHACATCQDNSDSGFIANEAMTTDELVESYLNKLVIDSYRKQLGLISLCGKSLEQIWGIRV</sequence>
<evidence type="ECO:0000313" key="4">
    <source>
        <dbReference type="Proteomes" id="UP000244140"/>
    </source>
</evidence>
<dbReference type="RefSeq" id="WP_002359974.1">
    <property type="nucleotide sequence ID" value="NZ_AP026714.1"/>
</dbReference>
<name>A0A855UBQ0_ENTFL</name>
<evidence type="ECO:0000313" key="3">
    <source>
        <dbReference type="EMBL" id="STP65694.1"/>
    </source>
</evidence>
<organism evidence="1 4">
    <name type="scientific">Enterococcus faecalis</name>
    <name type="common">Streptococcus faecalis</name>
    <dbReference type="NCBI Taxonomy" id="1351"/>
    <lineage>
        <taxon>Bacteria</taxon>
        <taxon>Bacillati</taxon>
        <taxon>Bacillota</taxon>
        <taxon>Bacilli</taxon>
        <taxon>Lactobacillales</taxon>
        <taxon>Enterococcaceae</taxon>
        <taxon>Enterococcus</taxon>
    </lineage>
</organism>
<dbReference type="AlphaFoldDB" id="A0A855UBQ0"/>
<dbReference type="Proteomes" id="UP000292223">
    <property type="component" value="Unassembled WGS sequence"/>
</dbReference>
<evidence type="ECO:0000313" key="1">
    <source>
        <dbReference type="EMBL" id="PTN78170.1"/>
    </source>
</evidence>
<reference evidence="3 5" key="2">
    <citation type="submission" date="2018-06" db="EMBL/GenBank/DDBJ databases">
        <authorList>
            <consortium name="Pathogen Informatics"/>
            <person name="Doyle S."/>
        </authorList>
    </citation>
    <scope>NUCLEOTIDE SEQUENCE [LARGE SCALE GENOMIC DNA]</scope>
    <source>
        <strain evidence="3 5">NCTC13379</strain>
    </source>
</reference>
<dbReference type="Proteomes" id="UP000254396">
    <property type="component" value="Unassembled WGS sequence"/>
</dbReference>
<protein>
    <submittedName>
        <fullName evidence="1">Uncharacterized protein</fullName>
    </submittedName>
</protein>
<evidence type="ECO:0000313" key="6">
    <source>
        <dbReference type="Proteomes" id="UP000292223"/>
    </source>
</evidence>
<proteinExistence type="predicted"/>
<comment type="caution">
    <text evidence="1">The sequence shown here is derived from an EMBL/GenBank/DDBJ whole genome shotgun (WGS) entry which is preliminary data.</text>
</comment>
<reference evidence="1 4" key="1">
    <citation type="submission" date="2018-04" db="EMBL/GenBank/DDBJ databases">
        <authorList>
            <person name="Van Tyne D."/>
        </authorList>
    </citation>
    <scope>NUCLEOTIDE SEQUENCE [LARGE SCALE GENOMIC DNA]</scope>
    <source>
        <strain evidence="1 4">B2535</strain>
    </source>
</reference>
<evidence type="ECO:0000313" key="5">
    <source>
        <dbReference type="Proteomes" id="UP000254396"/>
    </source>
</evidence>
<dbReference type="EMBL" id="PZZH01000001">
    <property type="protein sequence ID" value="PTN78170.1"/>
    <property type="molecule type" value="Genomic_DNA"/>
</dbReference>
<dbReference type="EMBL" id="SEWT01000002">
    <property type="protein sequence ID" value="RYU34579.1"/>
    <property type="molecule type" value="Genomic_DNA"/>
</dbReference>
<dbReference type="Proteomes" id="UP000244140">
    <property type="component" value="Unassembled WGS sequence"/>
</dbReference>
<accession>A0A855UBQ0</accession>
<reference evidence="2 6" key="3">
    <citation type="submission" date="2019-02" db="EMBL/GenBank/DDBJ databases">
        <title>From farm to fork: dissemination of Tn554::fexA-optrA in linezolid-resistant Enterococcus faecalis clones from chicken feces and meat in Tunisia.</title>
        <authorList>
            <person name="Tedim A.P."/>
            <person name="Elghaieb H."/>
            <person name="Abbassi M.S."/>
            <person name="Novais C."/>
            <person name="Hassen A."/>
            <person name="Peixe L."/>
            <person name="Freitas A.R."/>
        </authorList>
    </citation>
    <scope>NUCLEOTIDE SEQUENCE [LARGE SCALE GENOMIC DNA]</scope>
    <source>
        <strain evidence="2 6">728T</strain>
    </source>
</reference>
<gene>
    <name evidence="1" type="ORF">DAI13_10580</name>
    <name evidence="2" type="ORF">EU507_03690</name>
    <name evidence="3" type="ORF">NCTC13379_01742</name>
</gene>
<dbReference type="EMBL" id="UGIX01000001">
    <property type="protein sequence ID" value="STP65694.1"/>
    <property type="molecule type" value="Genomic_DNA"/>
</dbReference>